<evidence type="ECO:0000256" key="1">
    <source>
        <dbReference type="SAM" id="MobiDB-lite"/>
    </source>
</evidence>
<feature type="transmembrane region" description="Helical" evidence="2">
    <location>
        <begin position="310"/>
        <end position="337"/>
    </location>
</feature>
<dbReference type="Proteomes" id="UP000789396">
    <property type="component" value="Unassembled WGS sequence"/>
</dbReference>
<organism evidence="3 4">
    <name type="scientific">Racocetra fulgida</name>
    <dbReference type="NCBI Taxonomy" id="60492"/>
    <lineage>
        <taxon>Eukaryota</taxon>
        <taxon>Fungi</taxon>
        <taxon>Fungi incertae sedis</taxon>
        <taxon>Mucoromycota</taxon>
        <taxon>Glomeromycotina</taxon>
        <taxon>Glomeromycetes</taxon>
        <taxon>Diversisporales</taxon>
        <taxon>Gigasporaceae</taxon>
        <taxon>Racocetra</taxon>
    </lineage>
</organism>
<proteinExistence type="predicted"/>
<keyword evidence="4" id="KW-1185">Reference proteome</keyword>
<comment type="caution">
    <text evidence="3">The sequence shown here is derived from an EMBL/GenBank/DDBJ whole genome shotgun (WGS) entry which is preliminary data.</text>
</comment>
<evidence type="ECO:0000313" key="3">
    <source>
        <dbReference type="EMBL" id="CAG8537734.1"/>
    </source>
</evidence>
<name>A0A9N9FI38_9GLOM</name>
<keyword evidence="2" id="KW-1133">Transmembrane helix</keyword>
<evidence type="ECO:0000256" key="2">
    <source>
        <dbReference type="SAM" id="Phobius"/>
    </source>
</evidence>
<dbReference type="AlphaFoldDB" id="A0A9N9FI38"/>
<reference evidence="3" key="1">
    <citation type="submission" date="2021-06" db="EMBL/GenBank/DDBJ databases">
        <authorList>
            <person name="Kallberg Y."/>
            <person name="Tangrot J."/>
            <person name="Rosling A."/>
        </authorList>
    </citation>
    <scope>NUCLEOTIDE SEQUENCE</scope>
    <source>
        <strain evidence="3">IN212</strain>
    </source>
</reference>
<feature type="compositionally biased region" description="Polar residues" evidence="1">
    <location>
        <begin position="172"/>
        <end position="191"/>
    </location>
</feature>
<accession>A0A9N9FI38</accession>
<feature type="compositionally biased region" description="Basic and acidic residues" evidence="1">
    <location>
        <begin position="192"/>
        <end position="212"/>
    </location>
</feature>
<protein>
    <submittedName>
        <fullName evidence="3">7780_t:CDS:1</fullName>
    </submittedName>
</protein>
<evidence type="ECO:0000313" key="4">
    <source>
        <dbReference type="Proteomes" id="UP000789396"/>
    </source>
</evidence>
<dbReference type="EMBL" id="CAJVPZ010003901">
    <property type="protein sequence ID" value="CAG8537734.1"/>
    <property type="molecule type" value="Genomic_DNA"/>
</dbReference>
<dbReference type="OrthoDB" id="2422343at2759"/>
<keyword evidence="2" id="KW-0812">Transmembrane</keyword>
<sequence>CLVLLEASNGILASHRPVDGRLFSENKVIKDLLSAQGACDRLSSHEMGKKEVIINWMLTCNNPTPLEFFRRIQPTHRSRAFEKYDKILDQAINCCKDPEKQSTLKQVKETANIRDEVYETNAKVHRELNKVVSKRAIKANEERWRKKQKQLNGPYEHLSITEQEDDDEDIYSSNYASSSLTNKPCSQQQTSERGKTGEDITAEEQERRENGVSLSDHDHNLVKNLLNELQQCSEKMASLVRSFQVYCDDSVNELIRNEIMDLTLSSEFVLRYTDEDDYIQVLKEVFEPVDKLFPESAIEFLEEFFSDVSILFVLSCINLSFCLPITSSLFILTELYLSTMG</sequence>
<keyword evidence="2" id="KW-0472">Membrane</keyword>
<gene>
    <name evidence="3" type="ORF">RFULGI_LOCUS4081</name>
</gene>
<feature type="region of interest" description="Disordered" evidence="1">
    <location>
        <begin position="172"/>
        <end position="212"/>
    </location>
</feature>
<feature type="non-terminal residue" evidence="3">
    <location>
        <position position="1"/>
    </location>
</feature>